<name>A0A330MAB6_9GAMM</name>
<feature type="compositionally biased region" description="Basic and acidic residues" evidence="1">
    <location>
        <begin position="1"/>
        <end position="10"/>
    </location>
</feature>
<evidence type="ECO:0000313" key="2">
    <source>
        <dbReference type="EMBL" id="SQH78393.1"/>
    </source>
</evidence>
<dbReference type="KEGG" id="sbk:SHEWBE_4433"/>
<reference evidence="3" key="1">
    <citation type="submission" date="2018-06" db="EMBL/GenBank/DDBJ databases">
        <authorList>
            <person name="Cea G.-C."/>
            <person name="William W."/>
        </authorList>
    </citation>
    <scope>NUCLEOTIDE SEQUENCE [LARGE SCALE GENOMIC DNA]</scope>
    <source>
        <strain evidence="3">DB21MT-2</strain>
    </source>
</reference>
<accession>A0A330MAB6</accession>
<organism evidence="2 3">
    <name type="scientific">Shewanella benthica</name>
    <dbReference type="NCBI Taxonomy" id="43661"/>
    <lineage>
        <taxon>Bacteria</taxon>
        <taxon>Pseudomonadati</taxon>
        <taxon>Pseudomonadota</taxon>
        <taxon>Gammaproteobacteria</taxon>
        <taxon>Alteromonadales</taxon>
        <taxon>Shewanellaceae</taxon>
        <taxon>Shewanella</taxon>
    </lineage>
</organism>
<feature type="region of interest" description="Disordered" evidence="1">
    <location>
        <begin position="1"/>
        <end position="26"/>
    </location>
</feature>
<protein>
    <submittedName>
        <fullName evidence="2">Uncharacterized protein</fullName>
    </submittedName>
</protein>
<evidence type="ECO:0000256" key="1">
    <source>
        <dbReference type="SAM" id="MobiDB-lite"/>
    </source>
</evidence>
<dbReference type="EMBL" id="LS483452">
    <property type="protein sequence ID" value="SQH78393.1"/>
    <property type="molecule type" value="Genomic_DNA"/>
</dbReference>
<sequence>MFSTKIKQEMSGRLNVPKGKPSVNQI</sequence>
<dbReference type="AlphaFoldDB" id="A0A330MAB6"/>
<gene>
    <name evidence="2" type="ORF">SHEWBE_4433</name>
</gene>
<dbReference type="Proteomes" id="UP000250123">
    <property type="component" value="Chromosome SHEWBE"/>
</dbReference>
<evidence type="ECO:0000313" key="3">
    <source>
        <dbReference type="Proteomes" id="UP000250123"/>
    </source>
</evidence>
<proteinExistence type="predicted"/>